<keyword evidence="6 9" id="KW-0472">Membrane</keyword>
<evidence type="ECO:0000256" key="3">
    <source>
        <dbReference type="ARBA" id="ARBA00022500"/>
    </source>
</evidence>
<dbReference type="AlphaFoldDB" id="A0A3E0TR38"/>
<dbReference type="InterPro" id="IPR004089">
    <property type="entry name" value="MCPsignal_dom"/>
</dbReference>
<dbReference type="GO" id="GO:0007165">
    <property type="term" value="P:signal transduction"/>
    <property type="evidence" value="ECO:0007669"/>
    <property type="project" value="UniProtKB-KW"/>
</dbReference>
<gene>
    <name evidence="12" type="ORF">DXX93_07670</name>
</gene>
<evidence type="ECO:0000313" key="13">
    <source>
        <dbReference type="Proteomes" id="UP000256478"/>
    </source>
</evidence>
<evidence type="ECO:0000256" key="8">
    <source>
        <dbReference type="PROSITE-ProRule" id="PRU00284"/>
    </source>
</evidence>
<dbReference type="SMART" id="SM00283">
    <property type="entry name" value="MA"/>
    <property type="match status" value="1"/>
</dbReference>
<comment type="caution">
    <text evidence="12">The sequence shown here is derived from an EMBL/GenBank/DDBJ whole genome shotgun (WGS) entry which is preliminary data.</text>
</comment>
<evidence type="ECO:0000259" key="10">
    <source>
        <dbReference type="PROSITE" id="PS50111"/>
    </source>
</evidence>
<dbReference type="RefSeq" id="WP_116007589.1">
    <property type="nucleotide sequence ID" value="NZ_QUOU01000001.1"/>
</dbReference>
<evidence type="ECO:0000256" key="4">
    <source>
        <dbReference type="ARBA" id="ARBA00022692"/>
    </source>
</evidence>
<dbReference type="OrthoDB" id="9806704at2"/>
<dbReference type="PROSITE" id="PS50111">
    <property type="entry name" value="CHEMOTAXIS_TRANSDUC_2"/>
    <property type="match status" value="1"/>
</dbReference>
<dbReference type="Gene3D" id="1.10.287.950">
    <property type="entry name" value="Methyl-accepting chemotaxis protein"/>
    <property type="match status" value="1"/>
</dbReference>
<comment type="similarity">
    <text evidence="7">Belongs to the methyl-accepting chemotaxis (MCP) protein family.</text>
</comment>
<evidence type="ECO:0000256" key="1">
    <source>
        <dbReference type="ARBA" id="ARBA00004651"/>
    </source>
</evidence>
<dbReference type="Gene3D" id="6.10.340.10">
    <property type="match status" value="1"/>
</dbReference>
<dbReference type="PROSITE" id="PS50885">
    <property type="entry name" value="HAMP"/>
    <property type="match status" value="1"/>
</dbReference>
<feature type="domain" description="Methyl-accepting transducer" evidence="10">
    <location>
        <begin position="446"/>
        <end position="675"/>
    </location>
</feature>
<dbReference type="GO" id="GO:0006935">
    <property type="term" value="P:chemotaxis"/>
    <property type="evidence" value="ECO:0007669"/>
    <property type="project" value="UniProtKB-KW"/>
</dbReference>
<evidence type="ECO:0000256" key="7">
    <source>
        <dbReference type="ARBA" id="ARBA00029447"/>
    </source>
</evidence>
<dbReference type="PANTHER" id="PTHR43531:SF11">
    <property type="entry name" value="METHYL-ACCEPTING CHEMOTAXIS PROTEIN 3"/>
    <property type="match status" value="1"/>
</dbReference>
<accession>A0A3E0TR38</accession>
<keyword evidence="3" id="KW-0145">Chemotaxis</keyword>
<comment type="subcellular location">
    <subcellularLocation>
        <location evidence="1">Cell membrane</location>
        <topology evidence="1">Multi-pass membrane protein</topology>
    </subcellularLocation>
</comment>
<protein>
    <submittedName>
        <fullName evidence="12">Methyl-accepting chemotaxis protein</fullName>
    </submittedName>
</protein>
<dbReference type="SUPFAM" id="SSF58104">
    <property type="entry name" value="Methyl-accepting chemotaxis protein (MCP) signaling domain"/>
    <property type="match status" value="1"/>
</dbReference>
<dbReference type="Pfam" id="PF00015">
    <property type="entry name" value="MCPsignal"/>
    <property type="match status" value="1"/>
</dbReference>
<dbReference type="InterPro" id="IPR051310">
    <property type="entry name" value="MCP_chemotaxis"/>
</dbReference>
<proteinExistence type="inferred from homology"/>
<feature type="transmembrane region" description="Helical" evidence="9">
    <location>
        <begin position="7"/>
        <end position="30"/>
    </location>
</feature>
<dbReference type="Pfam" id="PF00672">
    <property type="entry name" value="HAMP"/>
    <property type="match status" value="1"/>
</dbReference>
<evidence type="ECO:0000256" key="6">
    <source>
        <dbReference type="ARBA" id="ARBA00023136"/>
    </source>
</evidence>
<name>A0A3E0TR38_9GAMM</name>
<reference evidence="12 13" key="1">
    <citation type="submission" date="2018-08" db="EMBL/GenBank/DDBJ databases">
        <title>Thalassotalea euphylliae genome.</title>
        <authorList>
            <person name="Summers S."/>
            <person name="Rice S.A."/>
            <person name="Freckelton M.L."/>
            <person name="Nedved B.T."/>
            <person name="Hadfield M.G."/>
        </authorList>
    </citation>
    <scope>NUCLEOTIDE SEQUENCE [LARGE SCALE GENOMIC DNA]</scope>
    <source>
        <strain evidence="12 13">H1</strain>
    </source>
</reference>
<dbReference type="InterPro" id="IPR003660">
    <property type="entry name" value="HAMP_dom"/>
</dbReference>
<keyword evidence="5 9" id="KW-1133">Transmembrane helix</keyword>
<feature type="transmembrane region" description="Helical" evidence="9">
    <location>
        <begin position="328"/>
        <end position="348"/>
    </location>
</feature>
<evidence type="ECO:0000259" key="11">
    <source>
        <dbReference type="PROSITE" id="PS50885"/>
    </source>
</evidence>
<keyword evidence="4 9" id="KW-0812">Transmembrane</keyword>
<keyword evidence="2" id="KW-1003">Cell membrane</keyword>
<dbReference type="Proteomes" id="UP000256478">
    <property type="component" value="Unassembled WGS sequence"/>
</dbReference>
<dbReference type="InterPro" id="IPR033479">
    <property type="entry name" value="dCache_1"/>
</dbReference>
<evidence type="ECO:0000256" key="2">
    <source>
        <dbReference type="ARBA" id="ARBA00022475"/>
    </source>
</evidence>
<dbReference type="EMBL" id="QUOU01000001">
    <property type="protein sequence ID" value="REL26472.1"/>
    <property type="molecule type" value="Genomic_DNA"/>
</dbReference>
<evidence type="ECO:0000256" key="5">
    <source>
        <dbReference type="ARBA" id="ARBA00022989"/>
    </source>
</evidence>
<evidence type="ECO:0000256" key="9">
    <source>
        <dbReference type="SAM" id="Phobius"/>
    </source>
</evidence>
<evidence type="ECO:0000313" key="12">
    <source>
        <dbReference type="EMBL" id="REL26472.1"/>
    </source>
</evidence>
<feature type="domain" description="HAMP" evidence="11">
    <location>
        <begin position="349"/>
        <end position="401"/>
    </location>
</feature>
<keyword evidence="8" id="KW-0807">Transducer</keyword>
<dbReference type="PANTHER" id="PTHR43531">
    <property type="entry name" value="PROTEIN ICFG"/>
    <property type="match status" value="1"/>
</dbReference>
<dbReference type="Pfam" id="PF02743">
    <property type="entry name" value="dCache_1"/>
    <property type="match status" value="1"/>
</dbReference>
<dbReference type="CDD" id="cd06225">
    <property type="entry name" value="HAMP"/>
    <property type="match status" value="1"/>
</dbReference>
<organism evidence="12 13">
    <name type="scientific">Thalassotalea euphylliae</name>
    <dbReference type="NCBI Taxonomy" id="1655234"/>
    <lineage>
        <taxon>Bacteria</taxon>
        <taxon>Pseudomonadati</taxon>
        <taxon>Pseudomonadota</taxon>
        <taxon>Gammaproteobacteria</taxon>
        <taxon>Alteromonadales</taxon>
        <taxon>Colwelliaceae</taxon>
        <taxon>Thalassotalea</taxon>
    </lineage>
</organism>
<dbReference type="GO" id="GO:0005886">
    <property type="term" value="C:plasma membrane"/>
    <property type="evidence" value="ECO:0007669"/>
    <property type="project" value="UniProtKB-SubCell"/>
</dbReference>
<sequence>MTSTLKFRLIIILVTIGLVPALIVGSGAFLNASNALEEYVFAKLISTRDVMKGQIEDYLESARKDILFLANSKDVNTLYKAAKVYRKLEETTPAERFNVDTYEYQDLWASKGSTLKNLSEINGYSDVLLITADTGHVVYSARQNADLGANLKANFDQNNPLANVWQRVVNNKTLQYQDYTPYQAQNNQPVAFIAAPVVDLKQQVVAVVVLQLSQDIINGITGQRSGMGETGESYLVGSDNLMRSDSYLAPNRFSVHQSFAAPALGKANSHAIGLALQGDTGVEITTSYLASQVLTAYTSITFGDDTWALISEIGEREAFSAVNSIKTIVLVILLIVGLIVVMSAIYISGSITSPVKQMTKFLDELALGHIGKRTNLNRKDEIGHMARSLDSLAHYLEHVTVKGLQHIAEGDLTQDVTPQDDEDVISHALIATNKDLTNVISNVTRFTDNLVVESEKVLTSSDSIYTSADQSQQALQSISTSLLEVGKVIDNTAEKTAIADDLGSTASQSAVAGKHQVERVVTAMEEIKSASDNISSILVAIEGIAAQTNLLALNAAIEAARAGEQGRGFAVVADEVRTLAAQSTQAANETAELVKVVVEKTEIGASLTLTSAESLTEIVDAVDQVSGIVGEISRAAAEQSQAVGEANENLIKIAEVNQQTSANAQQGLEVSQTLSSFSNGLKEVIAKFKIKL</sequence>